<dbReference type="SUPFAM" id="SSF54768">
    <property type="entry name" value="dsRNA-binding domain-like"/>
    <property type="match status" value="1"/>
</dbReference>
<dbReference type="OrthoDB" id="5813502at2759"/>
<dbReference type="GO" id="GO:0010494">
    <property type="term" value="C:cytoplasmic stress granule"/>
    <property type="evidence" value="ECO:0007669"/>
    <property type="project" value="TreeGrafter"/>
</dbReference>
<evidence type="ECO:0000256" key="1">
    <source>
        <dbReference type="ARBA" id="ARBA00022737"/>
    </source>
</evidence>
<evidence type="ECO:0000313" key="4">
    <source>
        <dbReference type="EMBL" id="VDM73589.1"/>
    </source>
</evidence>
<dbReference type="GO" id="GO:0098964">
    <property type="term" value="P:anterograde dendritic transport of messenger ribonucleoprotein complex"/>
    <property type="evidence" value="ECO:0007669"/>
    <property type="project" value="TreeGrafter"/>
</dbReference>
<keyword evidence="5" id="KW-1185">Reference proteome</keyword>
<organism evidence="4 5">
    <name type="scientific">Strongylus vulgaris</name>
    <name type="common">Blood worm</name>
    <dbReference type="NCBI Taxonomy" id="40348"/>
    <lineage>
        <taxon>Eukaryota</taxon>
        <taxon>Metazoa</taxon>
        <taxon>Ecdysozoa</taxon>
        <taxon>Nematoda</taxon>
        <taxon>Chromadorea</taxon>
        <taxon>Rhabditida</taxon>
        <taxon>Rhabditina</taxon>
        <taxon>Rhabditomorpha</taxon>
        <taxon>Strongyloidea</taxon>
        <taxon>Strongylidae</taxon>
        <taxon>Strongylus</taxon>
    </lineage>
</organism>
<sequence>MVFRGSSDPEACQMHTAKRRLEILSENFKFSVQYTNFPKSPDGSDPLYFALVSLGLERPIVCHGRGSTMEAAAENAAFNAITNLCTYDQPASPHEQISALPVCN</sequence>
<evidence type="ECO:0000259" key="3">
    <source>
        <dbReference type="Pfam" id="PF16482"/>
    </source>
</evidence>
<accession>A0A3P7J1R4</accession>
<dbReference type="Proteomes" id="UP000270094">
    <property type="component" value="Unassembled WGS sequence"/>
</dbReference>
<evidence type="ECO:0000313" key="5">
    <source>
        <dbReference type="Proteomes" id="UP000270094"/>
    </source>
</evidence>
<proteinExistence type="predicted"/>
<dbReference type="Gene3D" id="3.30.160.20">
    <property type="match status" value="1"/>
</dbReference>
<dbReference type="Pfam" id="PF16482">
    <property type="entry name" value="Staufen_C"/>
    <property type="match status" value="1"/>
</dbReference>
<reference evidence="4 5" key="1">
    <citation type="submission" date="2018-11" db="EMBL/GenBank/DDBJ databases">
        <authorList>
            <consortium name="Pathogen Informatics"/>
        </authorList>
    </citation>
    <scope>NUCLEOTIDE SEQUENCE [LARGE SCALE GENOMIC DNA]</scope>
</reference>
<evidence type="ECO:0000256" key="2">
    <source>
        <dbReference type="ARBA" id="ARBA00022884"/>
    </source>
</evidence>
<dbReference type="GO" id="GO:0043025">
    <property type="term" value="C:neuronal cell body"/>
    <property type="evidence" value="ECO:0007669"/>
    <property type="project" value="TreeGrafter"/>
</dbReference>
<dbReference type="GO" id="GO:0003729">
    <property type="term" value="F:mRNA binding"/>
    <property type="evidence" value="ECO:0007669"/>
    <property type="project" value="TreeGrafter"/>
</dbReference>
<keyword evidence="1" id="KW-0677">Repeat</keyword>
<dbReference type="EMBL" id="UYYB01031464">
    <property type="protein sequence ID" value="VDM73589.1"/>
    <property type="molecule type" value="Genomic_DNA"/>
</dbReference>
<dbReference type="GO" id="GO:0032839">
    <property type="term" value="C:dendrite cytoplasm"/>
    <property type="evidence" value="ECO:0007669"/>
    <property type="project" value="GOC"/>
</dbReference>
<dbReference type="PANTHER" id="PTHR46054">
    <property type="entry name" value="MATERNAL EFFECT PROTEIN STAUFEN"/>
    <property type="match status" value="1"/>
</dbReference>
<dbReference type="GO" id="GO:0035418">
    <property type="term" value="P:protein localization to synapse"/>
    <property type="evidence" value="ECO:0007669"/>
    <property type="project" value="TreeGrafter"/>
</dbReference>
<name>A0A3P7J1R4_STRVU</name>
<dbReference type="GO" id="GO:0005886">
    <property type="term" value="C:plasma membrane"/>
    <property type="evidence" value="ECO:0007669"/>
    <property type="project" value="TreeGrafter"/>
</dbReference>
<keyword evidence="2" id="KW-0694">RNA-binding</keyword>
<protein>
    <recommendedName>
        <fullName evidence="3">Staufen C-terminal domain-containing protein</fullName>
    </recommendedName>
</protein>
<dbReference type="InterPro" id="IPR051740">
    <property type="entry name" value="DRBM-containing_protein"/>
</dbReference>
<dbReference type="GO" id="GO:0008298">
    <property type="term" value="P:intracellular mRNA localization"/>
    <property type="evidence" value="ECO:0007669"/>
    <property type="project" value="TreeGrafter"/>
</dbReference>
<dbReference type="PANTHER" id="PTHR46054:SF3">
    <property type="entry name" value="MATERNAL EFFECT PROTEIN STAUFEN"/>
    <property type="match status" value="1"/>
</dbReference>
<dbReference type="InterPro" id="IPR032478">
    <property type="entry name" value="Staufen_C"/>
</dbReference>
<gene>
    <name evidence="4" type="ORF">SVUK_LOCUS8587</name>
</gene>
<feature type="domain" description="Staufen C-terminal" evidence="3">
    <location>
        <begin position="11"/>
        <end position="85"/>
    </location>
</feature>
<dbReference type="AlphaFoldDB" id="A0A3P7J1R4"/>
<dbReference type="GO" id="GO:0003725">
    <property type="term" value="F:double-stranded RNA binding"/>
    <property type="evidence" value="ECO:0007669"/>
    <property type="project" value="TreeGrafter"/>
</dbReference>
<dbReference type="GO" id="GO:0007281">
    <property type="term" value="P:germ cell development"/>
    <property type="evidence" value="ECO:0007669"/>
    <property type="project" value="TreeGrafter"/>
</dbReference>